<reference evidence="6 7" key="2">
    <citation type="submission" date="2018-06" db="EMBL/GenBank/DDBJ databases">
        <authorList>
            <consortium name="Pathogen Informatics"/>
            <person name="Doyle S."/>
        </authorList>
    </citation>
    <scope>NUCLEOTIDE SEQUENCE [LARGE SCALE GENOMIC DNA]</scope>
    <source>
        <strain evidence="4 7">NCTC11978</strain>
        <strain evidence="3 6">NCTC12022</strain>
    </source>
</reference>
<dbReference type="PATRIC" id="fig|453.4.peg.3341"/>
<evidence type="ECO:0000313" key="3">
    <source>
        <dbReference type="EMBL" id="SPX59978.1"/>
    </source>
</evidence>
<dbReference type="OrthoDB" id="5639597at2"/>
<organism evidence="2 5">
    <name type="scientific">Legionella feeleii</name>
    <dbReference type="NCBI Taxonomy" id="453"/>
    <lineage>
        <taxon>Bacteria</taxon>
        <taxon>Pseudomonadati</taxon>
        <taxon>Pseudomonadota</taxon>
        <taxon>Gammaproteobacteria</taxon>
        <taxon>Legionellales</taxon>
        <taxon>Legionellaceae</taxon>
        <taxon>Legionella</taxon>
    </lineage>
</organism>
<feature type="signal peptide" evidence="1">
    <location>
        <begin position="1"/>
        <end position="23"/>
    </location>
</feature>
<proteinExistence type="predicted"/>
<evidence type="ECO:0000313" key="2">
    <source>
        <dbReference type="EMBL" id="KTC95397.1"/>
    </source>
</evidence>
<evidence type="ECO:0000313" key="4">
    <source>
        <dbReference type="EMBL" id="STX38517.1"/>
    </source>
</evidence>
<dbReference type="EMBL" id="UGNY01000001">
    <property type="protein sequence ID" value="STX38517.1"/>
    <property type="molecule type" value="Genomic_DNA"/>
</dbReference>
<dbReference type="Proteomes" id="UP000254033">
    <property type="component" value="Unassembled WGS sequence"/>
</dbReference>
<dbReference type="AlphaFoldDB" id="A0A0W0TJN1"/>
<name>A0A0W0TJN1_9GAMM</name>
<dbReference type="Proteomes" id="UP000054698">
    <property type="component" value="Unassembled WGS sequence"/>
</dbReference>
<protein>
    <submittedName>
        <fullName evidence="2">Enhanced entry protein EnhB</fullName>
    </submittedName>
</protein>
<dbReference type="STRING" id="453.Lfee_3062"/>
<dbReference type="EMBL" id="LNYB01000085">
    <property type="protein sequence ID" value="KTC95397.1"/>
    <property type="molecule type" value="Genomic_DNA"/>
</dbReference>
<reference evidence="2 5" key="1">
    <citation type="submission" date="2015-11" db="EMBL/GenBank/DDBJ databases">
        <title>Genomic analysis of 38 Legionella species identifies large and diverse effector repertoires.</title>
        <authorList>
            <person name="Burstein D."/>
            <person name="Amaro F."/>
            <person name="Zusman T."/>
            <person name="Lifshitz Z."/>
            <person name="Cohen O."/>
            <person name="Gilbert J.A."/>
            <person name="Pupko T."/>
            <person name="Shuman H.A."/>
            <person name="Segal G."/>
        </authorList>
    </citation>
    <scope>NUCLEOTIDE SEQUENCE [LARGE SCALE GENOMIC DNA]</scope>
    <source>
        <strain evidence="2 5">WO-44C</strain>
    </source>
</reference>
<accession>A0A0W0TJN1</accession>
<feature type="chain" id="PRO_5036299218" evidence="1">
    <location>
        <begin position="24"/>
        <end position="175"/>
    </location>
</feature>
<evidence type="ECO:0000256" key="1">
    <source>
        <dbReference type="SAM" id="SignalP"/>
    </source>
</evidence>
<evidence type="ECO:0000313" key="7">
    <source>
        <dbReference type="Proteomes" id="UP000254033"/>
    </source>
</evidence>
<keyword evidence="1" id="KW-0732">Signal</keyword>
<evidence type="ECO:0000313" key="5">
    <source>
        <dbReference type="Proteomes" id="UP000054698"/>
    </source>
</evidence>
<dbReference type="EMBL" id="UASS01000005">
    <property type="protein sequence ID" value="SPX59978.1"/>
    <property type="molecule type" value="Genomic_DNA"/>
</dbReference>
<dbReference type="RefSeq" id="WP_058447856.1">
    <property type="nucleotide sequence ID" value="NZ_CAAAHT010000005.1"/>
</dbReference>
<evidence type="ECO:0000313" key="6">
    <source>
        <dbReference type="Proteomes" id="UP000251942"/>
    </source>
</evidence>
<sequence>MSLCRIIMSTFVMTVFFCSTVAADNFPHGCEVSGFGFSQDRLVVNDDGQQTFYLIQNRSNVQIELQRFETREVFMSPSLTVKLDPSNWAAFASDIANLNFQCFSRKQENTIENENNNEVNTPSATPVDCRTVLDVCQYPRVKFALSNMGNYWVSTNKSQQDVINEATRKGIYLRW</sequence>
<keyword evidence="5" id="KW-1185">Reference proteome</keyword>
<gene>
    <name evidence="2" type="primary">enhB_2</name>
    <name evidence="2" type="ORF">Lfee_3062</name>
    <name evidence="4" type="ORF">NCTC11978_01701</name>
    <name evidence="3" type="ORF">NCTC12022_00694</name>
</gene>
<dbReference type="Proteomes" id="UP000251942">
    <property type="component" value="Unassembled WGS sequence"/>
</dbReference>